<feature type="transmembrane region" description="Helical" evidence="1">
    <location>
        <begin position="129"/>
        <end position="150"/>
    </location>
</feature>
<feature type="transmembrane region" description="Helical" evidence="1">
    <location>
        <begin position="6"/>
        <end position="26"/>
    </location>
</feature>
<evidence type="ECO:0000256" key="1">
    <source>
        <dbReference type="SAM" id="Phobius"/>
    </source>
</evidence>
<accession>A0A330LP96</accession>
<dbReference type="RefSeq" id="WP_162629240.1">
    <property type="nucleotide sequence ID" value="NZ_LS483250.1"/>
</dbReference>
<proteinExistence type="predicted"/>
<keyword evidence="1" id="KW-0812">Transmembrane</keyword>
<protein>
    <recommendedName>
        <fullName evidence="2">DUF3592 domain-containing protein</fullName>
    </recommendedName>
</protein>
<dbReference type="Pfam" id="PF12158">
    <property type="entry name" value="DUF3592"/>
    <property type="match status" value="1"/>
</dbReference>
<keyword evidence="1" id="KW-0472">Membrane</keyword>
<evidence type="ECO:0000259" key="2">
    <source>
        <dbReference type="Pfam" id="PF12158"/>
    </source>
</evidence>
<feature type="domain" description="DUF3592" evidence="2">
    <location>
        <begin position="49"/>
        <end position="127"/>
    </location>
</feature>
<dbReference type="InterPro" id="IPR021994">
    <property type="entry name" value="DUF3592"/>
</dbReference>
<keyword evidence="4" id="KW-1185">Reference proteome</keyword>
<sequence>MDSMELPYILMTVGLLIIVFLAFVAFKANKSQYWNITQGYILHKGTKIIERKGDSDSSGWKSIHLDVEFEYEVDGQLFHSKRITFSDFVNKPVSALDNILKYHLNGELVQVYYNPENPKDSVIIPGIRVWNFTPMVTGLGFICSGLLILLQT</sequence>
<keyword evidence="1" id="KW-1133">Transmembrane helix</keyword>
<organism evidence="3 4">
    <name type="scientific">Moritella yayanosii</name>
    <dbReference type="NCBI Taxonomy" id="69539"/>
    <lineage>
        <taxon>Bacteria</taxon>
        <taxon>Pseudomonadati</taxon>
        <taxon>Pseudomonadota</taxon>
        <taxon>Gammaproteobacteria</taxon>
        <taxon>Alteromonadales</taxon>
        <taxon>Moritellaceae</taxon>
        <taxon>Moritella</taxon>
    </lineage>
</organism>
<dbReference type="KEGG" id="mya:MORIYA_1343"/>
<dbReference type="AlphaFoldDB" id="A0A330LP96"/>
<reference evidence="4" key="1">
    <citation type="submission" date="2018-05" db="EMBL/GenBank/DDBJ databases">
        <authorList>
            <person name="Cea G.-C."/>
            <person name="William W."/>
        </authorList>
    </citation>
    <scope>NUCLEOTIDE SEQUENCE [LARGE SCALE GENOMIC DNA]</scope>
    <source>
        <strain evidence="4">DB21MT 5</strain>
    </source>
</reference>
<dbReference type="EMBL" id="LS483250">
    <property type="protein sequence ID" value="SQD77821.1"/>
    <property type="molecule type" value="Genomic_DNA"/>
</dbReference>
<dbReference type="Proteomes" id="UP000250163">
    <property type="component" value="Chromosome MORIYA"/>
</dbReference>
<name>A0A330LP96_9GAMM</name>
<evidence type="ECO:0000313" key="3">
    <source>
        <dbReference type="EMBL" id="SQD77821.1"/>
    </source>
</evidence>
<evidence type="ECO:0000313" key="4">
    <source>
        <dbReference type="Proteomes" id="UP000250163"/>
    </source>
</evidence>
<gene>
    <name evidence="3" type="ORF">MORIYA_1343</name>
</gene>